<accession>A0A370GRC9</accession>
<keyword evidence="4" id="KW-1185">Reference proteome</keyword>
<feature type="transmembrane region" description="Helical" evidence="2">
    <location>
        <begin position="6"/>
        <end position="32"/>
    </location>
</feature>
<proteinExistence type="predicted"/>
<comment type="caution">
    <text evidence="3">The sequence shown here is derived from an EMBL/GenBank/DDBJ whole genome shotgun (WGS) entry which is preliminary data.</text>
</comment>
<evidence type="ECO:0000313" key="3">
    <source>
        <dbReference type="EMBL" id="RDI46071.1"/>
    </source>
</evidence>
<evidence type="ECO:0000256" key="2">
    <source>
        <dbReference type="SAM" id="Phobius"/>
    </source>
</evidence>
<dbReference type="Gene3D" id="1.20.58.2200">
    <property type="match status" value="1"/>
</dbReference>
<dbReference type="NCBIfam" id="TIGR03504">
    <property type="entry name" value="FimV_Cterm"/>
    <property type="match status" value="1"/>
</dbReference>
<dbReference type="InterPro" id="IPR038440">
    <property type="entry name" value="FimV_C_sf"/>
</dbReference>
<feature type="compositionally biased region" description="Polar residues" evidence="1">
    <location>
        <begin position="66"/>
        <end position="75"/>
    </location>
</feature>
<dbReference type="OrthoDB" id="5298707at2"/>
<name>A0A370GRC9_9COXI</name>
<dbReference type="RefSeq" id="WP_114833969.1">
    <property type="nucleotide sequence ID" value="NZ_LR699114.1"/>
</dbReference>
<keyword evidence="2" id="KW-0812">Transmembrane</keyword>
<dbReference type="AlphaFoldDB" id="A0A370GRC9"/>
<sequence length="137" mass="15102">MIYHIIQSYLVIFLSIGMASLFILLGGLYLILKPRRQLSPKEPSPAKTVAIIQETQPNQEEERRTSSNAKQAKSSLTITSSDIAAIAGEDVLSTQLDLAQAYLEAGRKQLAKKILEYVAEQGNDTQQTEARKLLGTI</sequence>
<dbReference type="Proteomes" id="UP000254720">
    <property type="component" value="Unassembled WGS sequence"/>
</dbReference>
<keyword evidence="2" id="KW-1133">Transmembrane helix</keyword>
<keyword evidence="2" id="KW-0472">Membrane</keyword>
<dbReference type="EMBL" id="QQAX01000006">
    <property type="protein sequence ID" value="RDI46071.1"/>
    <property type="molecule type" value="Genomic_DNA"/>
</dbReference>
<evidence type="ECO:0000256" key="1">
    <source>
        <dbReference type="SAM" id="MobiDB-lite"/>
    </source>
</evidence>
<protein>
    <submittedName>
        <fullName evidence="3">FimV-like protein</fullName>
    </submittedName>
</protein>
<feature type="region of interest" description="Disordered" evidence="1">
    <location>
        <begin position="38"/>
        <end position="75"/>
    </location>
</feature>
<evidence type="ECO:0000313" key="4">
    <source>
        <dbReference type="Proteomes" id="UP000254720"/>
    </source>
</evidence>
<reference evidence="3 4" key="1">
    <citation type="submission" date="2018-07" db="EMBL/GenBank/DDBJ databases">
        <title>Genomic Encyclopedia of Type Strains, Phase IV (KMG-IV): sequencing the most valuable type-strain genomes for metagenomic binning, comparative biology and taxonomic classification.</title>
        <authorList>
            <person name="Goeker M."/>
        </authorList>
    </citation>
    <scope>NUCLEOTIDE SEQUENCE [LARGE SCALE GENOMIC DNA]</scope>
    <source>
        <strain evidence="3 4">DSM 16500</strain>
    </source>
</reference>
<dbReference type="InterPro" id="IPR020011">
    <property type="entry name" value="FimV_C"/>
</dbReference>
<organism evidence="3 4">
    <name type="scientific">Aquicella lusitana</name>
    <dbReference type="NCBI Taxonomy" id="254246"/>
    <lineage>
        <taxon>Bacteria</taxon>
        <taxon>Pseudomonadati</taxon>
        <taxon>Pseudomonadota</taxon>
        <taxon>Gammaproteobacteria</taxon>
        <taxon>Legionellales</taxon>
        <taxon>Coxiellaceae</taxon>
        <taxon>Aquicella</taxon>
    </lineage>
</organism>
<gene>
    <name evidence="3" type="ORF">C8D86_10679</name>
</gene>